<organism evidence="1 2">
    <name type="scientific">Anaerocolumna cellulosilytica</name>
    <dbReference type="NCBI Taxonomy" id="433286"/>
    <lineage>
        <taxon>Bacteria</taxon>
        <taxon>Bacillati</taxon>
        <taxon>Bacillota</taxon>
        <taxon>Clostridia</taxon>
        <taxon>Lachnospirales</taxon>
        <taxon>Lachnospiraceae</taxon>
        <taxon>Anaerocolumna</taxon>
    </lineage>
</organism>
<name>A0A6S6QUU5_9FIRM</name>
<dbReference type="EMBL" id="AP023367">
    <property type="protein sequence ID" value="BCJ94394.1"/>
    <property type="molecule type" value="Genomic_DNA"/>
</dbReference>
<gene>
    <name evidence="1" type="ORF">acsn021_19630</name>
</gene>
<accession>A0A6S6QUU5</accession>
<sequence length="47" mass="5477">MLYNSLSVPYTKSLQLKTDRNGDYSFLLKDSKGIKRRSKSLIKLKIE</sequence>
<dbReference type="Proteomes" id="UP000515561">
    <property type="component" value="Chromosome"/>
</dbReference>
<evidence type="ECO:0000313" key="1">
    <source>
        <dbReference type="EMBL" id="BCJ94394.1"/>
    </source>
</evidence>
<dbReference type="KEGG" id="acel:acsn021_19630"/>
<keyword evidence="2" id="KW-1185">Reference proteome</keyword>
<reference evidence="1 2" key="1">
    <citation type="journal article" date="2016" name="Int. J. Syst. Evol. Microbiol.">
        <title>Descriptions of Anaerotaenia torta gen. nov., sp. nov. and Anaerocolumna cellulosilytica gen. nov., sp. nov. isolated from a methanogenic reactor of cattle waste.</title>
        <authorList>
            <person name="Uek A."/>
            <person name="Ohtaki Y."/>
            <person name="Kaku N."/>
            <person name="Ueki K."/>
        </authorList>
    </citation>
    <scope>NUCLEOTIDE SEQUENCE [LARGE SCALE GENOMIC DNA]</scope>
    <source>
        <strain evidence="1 2">SN021</strain>
    </source>
</reference>
<evidence type="ECO:0000313" key="2">
    <source>
        <dbReference type="Proteomes" id="UP000515561"/>
    </source>
</evidence>
<dbReference type="AlphaFoldDB" id="A0A6S6QUU5"/>
<proteinExistence type="predicted"/>
<protein>
    <submittedName>
        <fullName evidence="1">Uncharacterized protein</fullName>
    </submittedName>
</protein>